<dbReference type="AlphaFoldDB" id="A0A0W1RA85"/>
<evidence type="ECO:0000313" key="2">
    <source>
        <dbReference type="EMBL" id="KTG10302.1"/>
    </source>
</evidence>
<organism evidence="2 3">
    <name type="scientific">Haloprofundus marisrubri</name>
    <dbReference type="NCBI Taxonomy" id="1514971"/>
    <lineage>
        <taxon>Archaea</taxon>
        <taxon>Methanobacteriati</taxon>
        <taxon>Methanobacteriota</taxon>
        <taxon>Stenosarchaea group</taxon>
        <taxon>Halobacteria</taxon>
        <taxon>Halobacteriales</taxon>
        <taxon>Haloferacaceae</taxon>
        <taxon>Haloprofundus</taxon>
    </lineage>
</organism>
<feature type="transmembrane region" description="Helical" evidence="1">
    <location>
        <begin position="191"/>
        <end position="210"/>
    </location>
</feature>
<gene>
    <name evidence="2" type="ORF">AUR64_12050</name>
</gene>
<proteinExistence type="predicted"/>
<dbReference type="RefSeq" id="WP_058581657.1">
    <property type="nucleotide sequence ID" value="NZ_LOPU01000018.1"/>
</dbReference>
<evidence type="ECO:0000256" key="1">
    <source>
        <dbReference type="SAM" id="Phobius"/>
    </source>
</evidence>
<feature type="transmembrane region" description="Helical" evidence="1">
    <location>
        <begin position="21"/>
        <end position="38"/>
    </location>
</feature>
<sequence>MANTTISDRENRRSNPTSRRVAGVAALLGTLLVSAGLLQQALTDVTAGGDVVFDVQNTVFLVDQVALVAGILLLLVALVGFVRYHEDAGGIYWWAGVLGTGSGMVLSLVSAGAQFALGMVGMATFAQYAAYAFLAGNIAFIGASLPLGIALLLSGWAKAPELRLAGVAFAGTGPSISQGAIFFGLNGLFGGLLFVGAYATAWLLVAYNLLRADF</sequence>
<dbReference type="STRING" id="1514971.AUR64_12050"/>
<comment type="caution">
    <text evidence="2">The sequence shown here is derived from an EMBL/GenBank/DDBJ whole genome shotgun (WGS) entry which is preliminary data.</text>
</comment>
<accession>A0A0W1RA85</accession>
<feature type="transmembrane region" description="Helical" evidence="1">
    <location>
        <begin position="91"/>
        <end position="116"/>
    </location>
</feature>
<feature type="transmembrane region" description="Helical" evidence="1">
    <location>
        <begin position="164"/>
        <end position="185"/>
    </location>
</feature>
<dbReference type="EMBL" id="LOPU01000018">
    <property type="protein sequence ID" value="KTG10302.1"/>
    <property type="molecule type" value="Genomic_DNA"/>
</dbReference>
<reference evidence="2 3" key="1">
    <citation type="submission" date="2015-12" db="EMBL/GenBank/DDBJ databases">
        <title>Haloprofundus marisrubri gen. nov., sp. nov., an extremely halophilic archaeon isolated from the Discovery deep brine-seawater interface in the Red Sea.</title>
        <authorList>
            <person name="Zhang G."/>
            <person name="Stingl U."/>
            <person name="Rashid M."/>
        </authorList>
    </citation>
    <scope>NUCLEOTIDE SEQUENCE [LARGE SCALE GENOMIC DNA]</scope>
    <source>
        <strain evidence="2 3">SB9</strain>
    </source>
</reference>
<feature type="transmembrane region" description="Helical" evidence="1">
    <location>
        <begin position="58"/>
        <end position="79"/>
    </location>
</feature>
<keyword evidence="1" id="KW-0812">Transmembrane</keyword>
<dbReference type="OrthoDB" id="377435at2157"/>
<dbReference type="Proteomes" id="UP000054387">
    <property type="component" value="Unassembled WGS sequence"/>
</dbReference>
<keyword evidence="1" id="KW-0472">Membrane</keyword>
<evidence type="ECO:0000313" key="3">
    <source>
        <dbReference type="Proteomes" id="UP000054387"/>
    </source>
</evidence>
<protein>
    <submittedName>
        <fullName evidence="2">Uncharacterized protein</fullName>
    </submittedName>
</protein>
<keyword evidence="1" id="KW-1133">Transmembrane helix</keyword>
<keyword evidence="3" id="KW-1185">Reference proteome</keyword>
<feature type="transmembrane region" description="Helical" evidence="1">
    <location>
        <begin position="128"/>
        <end position="152"/>
    </location>
</feature>
<name>A0A0W1RA85_9EURY</name>